<organism evidence="2 3">
    <name type="scientific">Lupinus albus</name>
    <name type="common">White lupine</name>
    <name type="synonym">Lupinus termis</name>
    <dbReference type="NCBI Taxonomy" id="3870"/>
    <lineage>
        <taxon>Eukaryota</taxon>
        <taxon>Viridiplantae</taxon>
        <taxon>Streptophyta</taxon>
        <taxon>Embryophyta</taxon>
        <taxon>Tracheophyta</taxon>
        <taxon>Spermatophyta</taxon>
        <taxon>Magnoliopsida</taxon>
        <taxon>eudicotyledons</taxon>
        <taxon>Gunneridae</taxon>
        <taxon>Pentapetalae</taxon>
        <taxon>rosids</taxon>
        <taxon>fabids</taxon>
        <taxon>Fabales</taxon>
        <taxon>Fabaceae</taxon>
        <taxon>Papilionoideae</taxon>
        <taxon>50 kb inversion clade</taxon>
        <taxon>genistoids sensu lato</taxon>
        <taxon>core genistoids</taxon>
        <taxon>Genisteae</taxon>
        <taxon>Lupinus</taxon>
    </lineage>
</organism>
<feature type="transmembrane region" description="Helical" evidence="1">
    <location>
        <begin position="27"/>
        <end position="46"/>
    </location>
</feature>
<accession>A0A6A4N459</accession>
<evidence type="ECO:0000313" key="2">
    <source>
        <dbReference type="EMBL" id="KAE9586215.1"/>
    </source>
</evidence>
<gene>
    <name evidence="2" type="ORF">Lalb_Chr24g0399491</name>
</gene>
<keyword evidence="1" id="KW-0472">Membrane</keyword>
<evidence type="ECO:0000256" key="1">
    <source>
        <dbReference type="SAM" id="Phobius"/>
    </source>
</evidence>
<sequence length="80" mass="8934">MLCFLLTLSSLLFKIKPITSYFLVQILSMMIYGSLIVLVFLYSALFPSFNPTSQSNTSSHIMHHVVPNPSGVSDSSIFFL</sequence>
<keyword evidence="3" id="KW-1185">Reference proteome</keyword>
<keyword evidence="1" id="KW-0812">Transmembrane</keyword>
<reference evidence="3" key="1">
    <citation type="journal article" date="2020" name="Nat. Commun.">
        <title>Genome sequence of the cluster root forming white lupin.</title>
        <authorList>
            <person name="Hufnagel B."/>
            <person name="Marques A."/>
            <person name="Soriano A."/>
            <person name="Marques L."/>
            <person name="Divol F."/>
            <person name="Doumas P."/>
            <person name="Sallet E."/>
            <person name="Mancinotti D."/>
            <person name="Carrere S."/>
            <person name="Marande W."/>
            <person name="Arribat S."/>
            <person name="Keller J."/>
            <person name="Huneau C."/>
            <person name="Blein T."/>
            <person name="Aime D."/>
            <person name="Laguerre M."/>
            <person name="Taylor J."/>
            <person name="Schubert V."/>
            <person name="Nelson M."/>
            <person name="Geu-Flores F."/>
            <person name="Crespi M."/>
            <person name="Gallardo-Guerrero K."/>
            <person name="Delaux P.-M."/>
            <person name="Salse J."/>
            <person name="Berges H."/>
            <person name="Guyot R."/>
            <person name="Gouzy J."/>
            <person name="Peret B."/>
        </authorList>
    </citation>
    <scope>NUCLEOTIDE SEQUENCE [LARGE SCALE GENOMIC DNA]</scope>
    <source>
        <strain evidence="3">cv. Amiga</strain>
    </source>
</reference>
<proteinExistence type="predicted"/>
<dbReference type="EMBL" id="WOCE01000024">
    <property type="protein sequence ID" value="KAE9586215.1"/>
    <property type="molecule type" value="Genomic_DNA"/>
</dbReference>
<evidence type="ECO:0000313" key="3">
    <source>
        <dbReference type="Proteomes" id="UP000447434"/>
    </source>
</evidence>
<dbReference type="Proteomes" id="UP000447434">
    <property type="component" value="Chromosome 24"/>
</dbReference>
<dbReference type="AlphaFoldDB" id="A0A6A4N459"/>
<keyword evidence="1" id="KW-1133">Transmembrane helix</keyword>
<comment type="caution">
    <text evidence="2">The sequence shown here is derived from an EMBL/GenBank/DDBJ whole genome shotgun (WGS) entry which is preliminary data.</text>
</comment>
<name>A0A6A4N459_LUPAL</name>
<protein>
    <submittedName>
        <fullName evidence="2">Uncharacterized protein</fullName>
    </submittedName>
</protein>